<dbReference type="AlphaFoldDB" id="T0QAK0"/>
<dbReference type="PANTHER" id="PTHR19847:SF7">
    <property type="entry name" value="DDB1- AND CUL4-ASSOCIATED FACTOR 11"/>
    <property type="match status" value="1"/>
</dbReference>
<dbReference type="GO" id="GO:0080008">
    <property type="term" value="C:Cul4-RING E3 ubiquitin ligase complex"/>
    <property type="evidence" value="ECO:0007669"/>
    <property type="project" value="TreeGrafter"/>
</dbReference>
<dbReference type="InterPro" id="IPR051859">
    <property type="entry name" value="DCAF"/>
</dbReference>
<dbReference type="GO" id="GO:0043161">
    <property type="term" value="P:proteasome-mediated ubiquitin-dependent protein catabolic process"/>
    <property type="evidence" value="ECO:0007669"/>
    <property type="project" value="TreeGrafter"/>
</dbReference>
<gene>
    <name evidence="2" type="ORF">SDRG_10499</name>
</gene>
<protein>
    <submittedName>
        <fullName evidence="2">Uncharacterized protein</fullName>
    </submittedName>
</protein>
<dbReference type="SMART" id="SM00320">
    <property type="entry name" value="WD40"/>
    <property type="match status" value="7"/>
</dbReference>
<organism evidence="2 3">
    <name type="scientific">Saprolegnia diclina (strain VS20)</name>
    <dbReference type="NCBI Taxonomy" id="1156394"/>
    <lineage>
        <taxon>Eukaryota</taxon>
        <taxon>Sar</taxon>
        <taxon>Stramenopiles</taxon>
        <taxon>Oomycota</taxon>
        <taxon>Saprolegniomycetes</taxon>
        <taxon>Saprolegniales</taxon>
        <taxon>Saprolegniaceae</taxon>
        <taxon>Saprolegnia</taxon>
    </lineage>
</organism>
<proteinExistence type="predicted"/>
<reference evidence="2 3" key="1">
    <citation type="submission" date="2012-04" db="EMBL/GenBank/DDBJ databases">
        <title>The Genome Sequence of Saprolegnia declina VS20.</title>
        <authorList>
            <consortium name="The Broad Institute Genome Sequencing Platform"/>
            <person name="Russ C."/>
            <person name="Nusbaum C."/>
            <person name="Tyler B."/>
            <person name="van West P."/>
            <person name="Dieguez-Uribeondo J."/>
            <person name="de Bruijn I."/>
            <person name="Tripathy S."/>
            <person name="Jiang R."/>
            <person name="Young S.K."/>
            <person name="Zeng Q."/>
            <person name="Gargeya S."/>
            <person name="Fitzgerald M."/>
            <person name="Haas B."/>
            <person name="Abouelleil A."/>
            <person name="Alvarado L."/>
            <person name="Arachchi H.M."/>
            <person name="Berlin A."/>
            <person name="Chapman S.B."/>
            <person name="Goldberg J."/>
            <person name="Griggs A."/>
            <person name="Gujja S."/>
            <person name="Hansen M."/>
            <person name="Howarth C."/>
            <person name="Imamovic A."/>
            <person name="Larimer J."/>
            <person name="McCowen C."/>
            <person name="Montmayeur A."/>
            <person name="Murphy C."/>
            <person name="Neiman D."/>
            <person name="Pearson M."/>
            <person name="Priest M."/>
            <person name="Roberts A."/>
            <person name="Saif S."/>
            <person name="Shea T."/>
            <person name="Sisk P."/>
            <person name="Sykes S."/>
            <person name="Wortman J."/>
            <person name="Nusbaum C."/>
            <person name="Birren B."/>
        </authorList>
    </citation>
    <scope>NUCLEOTIDE SEQUENCE [LARGE SCALE GENOMIC DNA]</scope>
    <source>
        <strain evidence="2 3">VS20</strain>
    </source>
</reference>
<evidence type="ECO:0000313" key="2">
    <source>
        <dbReference type="EMBL" id="EQC31706.1"/>
    </source>
</evidence>
<dbReference type="Proteomes" id="UP000030762">
    <property type="component" value="Unassembled WGS sequence"/>
</dbReference>
<dbReference type="VEuPathDB" id="FungiDB:SDRG_10499"/>
<keyword evidence="3" id="KW-1185">Reference proteome</keyword>
<dbReference type="OMA" id="EHTFPQM"/>
<dbReference type="Pfam" id="PF00400">
    <property type="entry name" value="WD40"/>
    <property type="match status" value="3"/>
</dbReference>
<accession>T0QAK0</accession>
<keyword evidence="1" id="KW-0853">WD repeat</keyword>
<feature type="repeat" description="WD" evidence="1">
    <location>
        <begin position="234"/>
        <end position="267"/>
    </location>
</feature>
<feature type="repeat" description="WD" evidence="1">
    <location>
        <begin position="282"/>
        <end position="316"/>
    </location>
</feature>
<dbReference type="eggNOG" id="KOG0266">
    <property type="taxonomic scope" value="Eukaryota"/>
</dbReference>
<dbReference type="InterPro" id="IPR036322">
    <property type="entry name" value="WD40_repeat_dom_sf"/>
</dbReference>
<sequence length="457" mass="52104">MAASLYVPPFERNQREAMTTTRMHESLAERCDLSLASARYRYRLPRATSKGHTSRVPGLISLLFQRERRGHLSTPERLATNESFLPFGINSQFHEVDQLVERLYCGEFSADGRQFLIAGQSEEISVYDSATWKRVLSLPARNLRWTVTDAHFTPNADSIVYSSITSSVRLVSPTSETTFRLSPSRQSTPSTRYLRDFGVWCLGLNSSGTELLAGTSSNSVVLHDMTTNKTVCHLMGHTNDVNAITFVDDYSNVFLSGSDDQLIKLWDRRMMSESNATPQGVFPGHTDGVTHLSSRNDGYYFISNAKDQSCKLWDLRKCLSNDKVQVVPRRYEWDYRFEMYPGYEDDEAETPHPQDQSIMTYRGHMVQQTLIRCYFSPLHSTAQRFIYSGSADGDVYIYDVLTGAIVEQLERNQSPRDRRRGPPGVTRDVRWHPHLPMLVSPDFDGKLCVWQKDPPAH</sequence>
<dbReference type="PANTHER" id="PTHR19847">
    <property type="entry name" value="DDB1- AND CUL4-ASSOCIATED FACTOR 11"/>
    <property type="match status" value="1"/>
</dbReference>
<dbReference type="InParanoid" id="T0QAK0"/>
<dbReference type="PROSITE" id="PS50294">
    <property type="entry name" value="WD_REPEATS_REGION"/>
    <property type="match status" value="2"/>
</dbReference>
<dbReference type="Gene3D" id="2.130.10.10">
    <property type="entry name" value="YVTN repeat-like/Quinoprotein amine dehydrogenase"/>
    <property type="match status" value="2"/>
</dbReference>
<dbReference type="InterPro" id="IPR015943">
    <property type="entry name" value="WD40/YVTN_repeat-like_dom_sf"/>
</dbReference>
<dbReference type="PROSITE" id="PS50082">
    <property type="entry name" value="WD_REPEATS_2"/>
    <property type="match status" value="2"/>
</dbReference>
<evidence type="ECO:0000313" key="3">
    <source>
        <dbReference type="Proteomes" id="UP000030762"/>
    </source>
</evidence>
<dbReference type="RefSeq" id="XP_008614713.1">
    <property type="nucleotide sequence ID" value="XM_008616491.1"/>
</dbReference>
<dbReference type="SUPFAM" id="SSF50978">
    <property type="entry name" value="WD40 repeat-like"/>
    <property type="match status" value="1"/>
</dbReference>
<dbReference type="InterPro" id="IPR001680">
    <property type="entry name" value="WD40_rpt"/>
</dbReference>
<name>T0QAK0_SAPDV</name>
<dbReference type="OrthoDB" id="63070at2759"/>
<dbReference type="STRING" id="1156394.T0QAK0"/>
<dbReference type="EMBL" id="JH767167">
    <property type="protein sequence ID" value="EQC31706.1"/>
    <property type="molecule type" value="Genomic_DNA"/>
</dbReference>
<dbReference type="GeneID" id="19951226"/>
<evidence type="ECO:0000256" key="1">
    <source>
        <dbReference type="PROSITE-ProRule" id="PRU00221"/>
    </source>
</evidence>